<keyword evidence="2" id="KW-0648">Protein biosynthesis</keyword>
<feature type="binding site" evidence="2">
    <location>
        <position position="136"/>
    </location>
    <ligand>
        <name>Fe cation</name>
        <dbReference type="ChEBI" id="CHEBI:24875"/>
    </ligand>
</feature>
<feature type="binding site" evidence="2">
    <location>
        <position position="94"/>
    </location>
    <ligand>
        <name>Fe cation</name>
        <dbReference type="ChEBI" id="CHEBI:24875"/>
    </ligand>
</feature>
<dbReference type="Proteomes" id="UP001399917">
    <property type="component" value="Unassembled WGS sequence"/>
</dbReference>
<dbReference type="PIRSF" id="PIRSF004749">
    <property type="entry name" value="Pep_def"/>
    <property type="match status" value="1"/>
</dbReference>
<reference evidence="4" key="1">
    <citation type="journal article" date="2019" name="Int. J. Syst. Evol. Microbiol.">
        <title>The Global Catalogue of Microorganisms (GCM) 10K type strain sequencing project: providing services to taxonomists for standard genome sequencing and annotation.</title>
        <authorList>
            <consortium name="The Broad Institute Genomics Platform"/>
            <consortium name="The Broad Institute Genome Sequencing Center for Infectious Disease"/>
            <person name="Wu L."/>
            <person name="Ma J."/>
        </authorList>
    </citation>
    <scope>NUCLEOTIDE SEQUENCE [LARGE SCALE GENOMIC DNA]</scope>
    <source>
        <strain evidence="4">JCM 17190</strain>
    </source>
</reference>
<dbReference type="RefSeq" id="WP_344844120.1">
    <property type="nucleotide sequence ID" value="NZ_BAABDF010000003.1"/>
</dbReference>
<organism evidence="3 4">
    <name type="scientific">Celeribacter arenosi</name>
    <dbReference type="NCBI Taxonomy" id="792649"/>
    <lineage>
        <taxon>Bacteria</taxon>
        <taxon>Pseudomonadati</taxon>
        <taxon>Pseudomonadota</taxon>
        <taxon>Alphaproteobacteria</taxon>
        <taxon>Rhodobacterales</taxon>
        <taxon>Roseobacteraceae</taxon>
        <taxon>Celeribacter</taxon>
    </lineage>
</organism>
<dbReference type="NCBIfam" id="NF001159">
    <property type="entry name" value="PRK00150.1-3"/>
    <property type="match status" value="1"/>
</dbReference>
<dbReference type="PRINTS" id="PR01576">
    <property type="entry name" value="PDEFORMYLASE"/>
</dbReference>
<comment type="similarity">
    <text evidence="1 2">Belongs to the polypeptide deformylase family.</text>
</comment>
<dbReference type="EMBL" id="BAABDF010000003">
    <property type="protein sequence ID" value="GAA3860673.1"/>
    <property type="molecule type" value="Genomic_DNA"/>
</dbReference>
<feature type="active site" evidence="2">
    <location>
        <position position="137"/>
    </location>
</feature>
<dbReference type="Gene3D" id="3.90.45.10">
    <property type="entry name" value="Peptide deformylase"/>
    <property type="match status" value="1"/>
</dbReference>
<keyword evidence="2" id="KW-0479">Metal-binding</keyword>
<dbReference type="InterPro" id="IPR036821">
    <property type="entry name" value="Peptide_deformylase_sf"/>
</dbReference>
<gene>
    <name evidence="3" type="primary">def_2</name>
    <name evidence="2" type="synonym">def</name>
    <name evidence="3" type="ORF">GCM10022404_09420</name>
</gene>
<proteinExistence type="inferred from homology"/>
<sequence length="163" mass="18332">MSLRDILLWPDARLSVVCEPVGEITGEVSQLASDMFTTMYNAAGRGLAAPQIGDMRRIFVMDATWKEGLRMPRVMINPELVSVSEERCEMEEVCLSIPGIVAPVERPSRIAMRWTDLDGMKQVSDFDGAEARIALHELDHLNGLVHFDRLDPLTRTRLEDSYA</sequence>
<comment type="cofactor">
    <cofactor evidence="2">
        <name>Fe(2+)</name>
        <dbReference type="ChEBI" id="CHEBI:29033"/>
    </cofactor>
    <text evidence="2">Binds 1 Fe(2+) ion.</text>
</comment>
<keyword evidence="2" id="KW-0408">Iron</keyword>
<comment type="caution">
    <text evidence="3">The sequence shown here is derived from an EMBL/GenBank/DDBJ whole genome shotgun (WGS) entry which is preliminary data.</text>
</comment>
<feature type="binding site" evidence="2">
    <location>
        <position position="140"/>
    </location>
    <ligand>
        <name>Fe cation</name>
        <dbReference type="ChEBI" id="CHEBI:24875"/>
    </ligand>
</feature>
<dbReference type="NCBIfam" id="TIGR00079">
    <property type="entry name" value="pept_deformyl"/>
    <property type="match status" value="1"/>
</dbReference>
<dbReference type="Pfam" id="PF01327">
    <property type="entry name" value="Pep_deformylase"/>
    <property type="match status" value="1"/>
</dbReference>
<evidence type="ECO:0000256" key="2">
    <source>
        <dbReference type="HAMAP-Rule" id="MF_00163"/>
    </source>
</evidence>
<protein>
    <recommendedName>
        <fullName evidence="2">Peptide deformylase</fullName>
        <shortName evidence="2">PDF</shortName>
        <ecNumber evidence="2">3.5.1.88</ecNumber>
    </recommendedName>
    <alternativeName>
        <fullName evidence="2">Polypeptide deformylase</fullName>
    </alternativeName>
</protein>
<evidence type="ECO:0000313" key="4">
    <source>
        <dbReference type="Proteomes" id="UP001399917"/>
    </source>
</evidence>
<dbReference type="SUPFAM" id="SSF56420">
    <property type="entry name" value="Peptide deformylase"/>
    <property type="match status" value="1"/>
</dbReference>
<dbReference type="HAMAP" id="MF_00163">
    <property type="entry name" value="Pep_deformylase"/>
    <property type="match status" value="1"/>
</dbReference>
<keyword evidence="4" id="KW-1185">Reference proteome</keyword>
<dbReference type="PANTHER" id="PTHR10458:SF22">
    <property type="entry name" value="PEPTIDE DEFORMYLASE"/>
    <property type="match status" value="1"/>
</dbReference>
<dbReference type="InterPro" id="IPR023635">
    <property type="entry name" value="Peptide_deformylase"/>
</dbReference>
<comment type="catalytic activity">
    <reaction evidence="2">
        <text>N-terminal N-formyl-L-methionyl-[peptide] + H2O = N-terminal L-methionyl-[peptide] + formate</text>
        <dbReference type="Rhea" id="RHEA:24420"/>
        <dbReference type="Rhea" id="RHEA-COMP:10639"/>
        <dbReference type="Rhea" id="RHEA-COMP:10640"/>
        <dbReference type="ChEBI" id="CHEBI:15377"/>
        <dbReference type="ChEBI" id="CHEBI:15740"/>
        <dbReference type="ChEBI" id="CHEBI:49298"/>
        <dbReference type="ChEBI" id="CHEBI:64731"/>
        <dbReference type="EC" id="3.5.1.88"/>
    </reaction>
</comment>
<evidence type="ECO:0000313" key="3">
    <source>
        <dbReference type="EMBL" id="GAA3860673.1"/>
    </source>
</evidence>
<accession>A0ABP7JZX2</accession>
<comment type="function">
    <text evidence="2">Removes the formyl group from the N-terminal Met of newly synthesized proteins. Requires at least a dipeptide for an efficient rate of reaction. N-terminal L-methionine is a prerequisite for activity but the enzyme has broad specificity at other positions.</text>
</comment>
<name>A0ABP7JZX2_9RHOB</name>
<keyword evidence="2" id="KW-0378">Hydrolase</keyword>
<dbReference type="EC" id="3.5.1.88" evidence="2"/>
<dbReference type="CDD" id="cd00487">
    <property type="entry name" value="Pep_deformylase"/>
    <property type="match status" value="1"/>
</dbReference>
<dbReference type="PANTHER" id="PTHR10458">
    <property type="entry name" value="PEPTIDE DEFORMYLASE"/>
    <property type="match status" value="1"/>
</dbReference>
<evidence type="ECO:0000256" key="1">
    <source>
        <dbReference type="ARBA" id="ARBA00010759"/>
    </source>
</evidence>